<accession>A0AAX1F5S3</accession>
<dbReference type="Proteomes" id="UP000326695">
    <property type="component" value="Chromosome"/>
</dbReference>
<dbReference type="KEGG" id="eex:EZJ17_01075"/>
<sequence>MLRHSLWLLLLLGSKLAAAPIQGFYTTQGDWELACDNTGTCRAAGYANEEDSHGLPVSLLLQRAAGERAVVSSHLQISYQDNLARQQTVTELRIDNHTVGRVVFTDQGEGVTKLPASQTQALLAALKRRTAISLHTTNGTVWRLSANGATAILRRMDAFQRRNGTPSALINPGHSRRPVLQPQPLPIIHAAAVPEMPRIQPNSALANSNSPSMPMVRVLKRHTPRYRALVQKLRRLPQAKFCEFVDSPEETPKIEAYRLSGGHILIRADCMHTASNGVTQFVTVTNRDFSRIESILGNKINESYRYDGIISNNWKERGFGDCWGHENWIWNGRKFSLTYSATDQMCRGFAGGAWTMPTFISLPTGTPAAEKRAEWIREWLKEYAD</sequence>
<dbReference type="RefSeq" id="WP_067440367.1">
    <property type="nucleotide sequence ID" value="NZ_CP038018.1"/>
</dbReference>
<reference evidence="3" key="1">
    <citation type="journal article" date="2019" name="J. Anim. Genet.">
        <title>Description and whole genome sequencing of Eikenella exigua sp. nov., isolated from brain abscess and blood.</title>
        <authorList>
            <person name="Stormo K.A."/>
            <person name="Nygaard R.M."/>
            <person name="Bruvold T.S."/>
            <person name="Dimmen G."/>
            <person name="Lindemann P.C."/>
            <person name="Jordal S."/>
            <person name="Kommedal O."/>
        </authorList>
    </citation>
    <scope>NUCLEOTIDE SEQUENCE [LARGE SCALE GENOMIC DNA]</scope>
    <source>
        <strain evidence="3">PXX</strain>
    </source>
</reference>
<name>A0AAX1F5S3_9NEIS</name>
<evidence type="ECO:0000313" key="2">
    <source>
        <dbReference type="EMBL" id="QED91375.1"/>
    </source>
</evidence>
<organism evidence="2 3">
    <name type="scientific">Eikenella exigua</name>
    <dbReference type="NCBI Taxonomy" id="2528037"/>
    <lineage>
        <taxon>Bacteria</taxon>
        <taxon>Pseudomonadati</taxon>
        <taxon>Pseudomonadota</taxon>
        <taxon>Betaproteobacteria</taxon>
        <taxon>Neisseriales</taxon>
        <taxon>Neisseriaceae</taxon>
        <taxon>Eikenella</taxon>
    </lineage>
</organism>
<feature type="signal peptide" evidence="1">
    <location>
        <begin position="1"/>
        <end position="19"/>
    </location>
</feature>
<dbReference type="AlphaFoldDB" id="A0AAX1F5S3"/>
<evidence type="ECO:0000256" key="1">
    <source>
        <dbReference type="SAM" id="SignalP"/>
    </source>
</evidence>
<keyword evidence="1" id="KW-0732">Signal</keyword>
<dbReference type="InterPro" id="IPR009560">
    <property type="entry name" value="DUF1176"/>
</dbReference>
<protein>
    <submittedName>
        <fullName evidence="2">DUF1176 domain-containing protein</fullName>
    </submittedName>
</protein>
<feature type="chain" id="PRO_5044015963" evidence="1">
    <location>
        <begin position="20"/>
        <end position="385"/>
    </location>
</feature>
<dbReference type="Pfam" id="PF06674">
    <property type="entry name" value="DUF1176"/>
    <property type="match status" value="1"/>
</dbReference>
<keyword evidence="3" id="KW-1185">Reference proteome</keyword>
<dbReference type="EMBL" id="CP038018">
    <property type="protein sequence ID" value="QED91375.1"/>
    <property type="molecule type" value="Genomic_DNA"/>
</dbReference>
<proteinExistence type="predicted"/>
<evidence type="ECO:0000313" key="3">
    <source>
        <dbReference type="Proteomes" id="UP000326695"/>
    </source>
</evidence>
<gene>
    <name evidence="2" type="ORF">EZJ17_01075</name>
</gene>